<dbReference type="AlphaFoldDB" id="S9WCT5"/>
<organism evidence="1 2">
    <name type="scientific">Strigomonas culicis</name>
    <dbReference type="NCBI Taxonomy" id="28005"/>
    <lineage>
        <taxon>Eukaryota</taxon>
        <taxon>Discoba</taxon>
        <taxon>Euglenozoa</taxon>
        <taxon>Kinetoplastea</taxon>
        <taxon>Metakinetoplastina</taxon>
        <taxon>Trypanosomatida</taxon>
        <taxon>Trypanosomatidae</taxon>
        <taxon>Strigomonadinae</taxon>
        <taxon>Strigomonas</taxon>
    </lineage>
</organism>
<keyword evidence="2" id="KW-1185">Reference proteome</keyword>
<reference evidence="1 2" key="1">
    <citation type="journal article" date="2013" name="PLoS ONE">
        <title>Predicting the Proteins of Angomonas deanei, Strigomonas culicis and Their Respective Endosymbionts Reveals New Aspects of the Trypanosomatidae Family.</title>
        <authorList>
            <person name="Motta M.C."/>
            <person name="Martins A.C."/>
            <person name="de Souza S.S."/>
            <person name="Catta-Preta C.M."/>
            <person name="Silva R."/>
            <person name="Klein C.C."/>
            <person name="de Almeida L.G."/>
            <person name="de Lima Cunha O."/>
            <person name="Ciapina L.P."/>
            <person name="Brocchi M."/>
            <person name="Colabardini A.C."/>
            <person name="de Araujo Lima B."/>
            <person name="Machado C.R."/>
            <person name="de Almeida Soares C.M."/>
            <person name="Probst C.M."/>
            <person name="de Menezes C.B."/>
            <person name="Thompson C.E."/>
            <person name="Bartholomeu D.C."/>
            <person name="Gradia D.F."/>
            <person name="Pavoni D.P."/>
            <person name="Grisard E.C."/>
            <person name="Fantinatti-Garboggini F."/>
            <person name="Marchini F.K."/>
            <person name="Rodrigues-Luiz G.F."/>
            <person name="Wagner G."/>
            <person name="Goldman G.H."/>
            <person name="Fietto J.L."/>
            <person name="Elias M.C."/>
            <person name="Goldman M.H."/>
            <person name="Sagot M.F."/>
            <person name="Pereira M."/>
            <person name="Stoco P.H."/>
            <person name="de Mendonca-Neto R.P."/>
            <person name="Teixeira S.M."/>
            <person name="Maciel T.E."/>
            <person name="de Oliveira Mendes T.A."/>
            <person name="Urmenyi T.P."/>
            <person name="de Souza W."/>
            <person name="Schenkman S."/>
            <person name="de Vasconcelos A.T."/>
        </authorList>
    </citation>
    <scope>NUCLEOTIDE SEQUENCE [LARGE SCALE GENOMIC DNA]</scope>
</reference>
<dbReference type="OrthoDB" id="1696654at2759"/>
<dbReference type="EMBL" id="ATMH01000327">
    <property type="protein sequence ID" value="EPY36946.1"/>
    <property type="molecule type" value="Genomic_DNA"/>
</dbReference>
<accession>S9WCT5</accession>
<gene>
    <name evidence="1" type="ORF">STCU_00327</name>
</gene>
<proteinExistence type="predicted"/>
<comment type="caution">
    <text evidence="1">The sequence shown here is derived from an EMBL/GenBank/DDBJ whole genome shotgun (WGS) entry which is preliminary data.</text>
</comment>
<evidence type="ECO:0000313" key="1">
    <source>
        <dbReference type="EMBL" id="EPY36946.1"/>
    </source>
</evidence>
<sequence length="56" mass="6120">MFEHGSLVNMCHNIFNCSVTCPKFLNPGLASKEVKRLSSPVTPRVGPAIELPPIQN</sequence>
<name>S9WCT5_9TRYP</name>
<evidence type="ECO:0000313" key="2">
    <source>
        <dbReference type="Proteomes" id="UP000015354"/>
    </source>
</evidence>
<protein>
    <submittedName>
        <fullName evidence="1">Uncharacterized protein</fullName>
    </submittedName>
</protein>
<dbReference type="Proteomes" id="UP000015354">
    <property type="component" value="Unassembled WGS sequence"/>
</dbReference>